<keyword evidence="2" id="KW-0812">Transmembrane</keyword>
<evidence type="ECO:0000313" key="3">
    <source>
        <dbReference type="EMBL" id="KAI9636075.1"/>
    </source>
</evidence>
<gene>
    <name evidence="3" type="ORF">MKK02DRAFT_33353</name>
</gene>
<comment type="caution">
    <text evidence="3">The sequence shown here is derived from an EMBL/GenBank/DDBJ whole genome shotgun (WGS) entry which is preliminary data.</text>
</comment>
<reference evidence="3" key="1">
    <citation type="journal article" date="2022" name="G3 (Bethesda)">
        <title>High quality genome of the basidiomycete yeast Dioszegia hungarica PDD-24b-2 isolated from cloud water.</title>
        <authorList>
            <person name="Jarrige D."/>
            <person name="Haridas S."/>
            <person name="Bleykasten-Grosshans C."/>
            <person name="Joly M."/>
            <person name="Nadalig T."/>
            <person name="Sancelme M."/>
            <person name="Vuilleumier S."/>
            <person name="Grigoriev I.V."/>
            <person name="Amato P."/>
            <person name="Bringel F."/>
        </authorList>
    </citation>
    <scope>NUCLEOTIDE SEQUENCE</scope>
    <source>
        <strain evidence="3">PDD-24b-2</strain>
    </source>
</reference>
<feature type="transmembrane region" description="Helical" evidence="2">
    <location>
        <begin position="15"/>
        <end position="38"/>
    </location>
</feature>
<organism evidence="3 4">
    <name type="scientific">Dioszegia hungarica</name>
    <dbReference type="NCBI Taxonomy" id="4972"/>
    <lineage>
        <taxon>Eukaryota</taxon>
        <taxon>Fungi</taxon>
        <taxon>Dikarya</taxon>
        <taxon>Basidiomycota</taxon>
        <taxon>Agaricomycotina</taxon>
        <taxon>Tremellomycetes</taxon>
        <taxon>Tremellales</taxon>
        <taxon>Bulleribasidiaceae</taxon>
        <taxon>Dioszegia</taxon>
    </lineage>
</organism>
<keyword evidence="2" id="KW-0472">Membrane</keyword>
<dbReference type="GeneID" id="77727908"/>
<sequence length="155" mass="16913">MLDYVKREFRDNPMMIVITICGILLVIAATMGICLWCSENLLCCRRDRNAQDDLEAQRPSTPMASTPARGSVGAGQSIRYAPQGSPQSISSTSTRVSDFDKVSSPTIAESPYSPDDTRAERIVLPAAPPLALKSILKRDSTTAYRAYNRDAGDQV</sequence>
<dbReference type="RefSeq" id="XP_052945852.1">
    <property type="nucleotide sequence ID" value="XM_053088703.1"/>
</dbReference>
<accession>A0AA38LUQ6</accession>
<evidence type="ECO:0000313" key="4">
    <source>
        <dbReference type="Proteomes" id="UP001164286"/>
    </source>
</evidence>
<evidence type="ECO:0000256" key="2">
    <source>
        <dbReference type="SAM" id="Phobius"/>
    </source>
</evidence>
<feature type="region of interest" description="Disordered" evidence="1">
    <location>
        <begin position="53"/>
        <end position="120"/>
    </location>
</feature>
<feature type="compositionally biased region" description="Polar residues" evidence="1">
    <location>
        <begin position="84"/>
        <end position="96"/>
    </location>
</feature>
<dbReference type="EMBL" id="JAKWFO010000005">
    <property type="protein sequence ID" value="KAI9636075.1"/>
    <property type="molecule type" value="Genomic_DNA"/>
</dbReference>
<evidence type="ECO:0000256" key="1">
    <source>
        <dbReference type="SAM" id="MobiDB-lite"/>
    </source>
</evidence>
<dbReference type="AlphaFoldDB" id="A0AA38LUQ6"/>
<dbReference type="Proteomes" id="UP001164286">
    <property type="component" value="Unassembled WGS sequence"/>
</dbReference>
<name>A0AA38LUQ6_9TREE</name>
<proteinExistence type="predicted"/>
<keyword evidence="2" id="KW-1133">Transmembrane helix</keyword>
<keyword evidence="4" id="KW-1185">Reference proteome</keyword>
<protein>
    <submittedName>
        <fullName evidence="3">Uncharacterized protein</fullName>
    </submittedName>
</protein>